<dbReference type="GO" id="GO:0005840">
    <property type="term" value="C:ribosome"/>
    <property type="evidence" value="ECO:0007669"/>
    <property type="project" value="UniProtKB-KW"/>
</dbReference>
<keyword evidence="3" id="KW-0687">Ribonucleoprotein</keyword>
<dbReference type="OrthoDB" id="1649877at2759"/>
<dbReference type="GO" id="GO:0006412">
    <property type="term" value="P:translation"/>
    <property type="evidence" value="ECO:0007669"/>
    <property type="project" value="InterPro"/>
</dbReference>
<sequence>MRPSYISLLGDRRPLAARNVEAAKAEIAHNENMSVEALSFSVNGLLLEDETLLAGDIIVAAEVDGGAKGKKKKKNYTTPKHVSHKRRKVKLAILKYYSINDGKIQNLRTNCIGNCPDGVKMAIHHNRSHCGRCGITMFKEDA</sequence>
<dbReference type="VEuPathDB" id="CryptoDB:GNI_184820"/>
<evidence type="ECO:0000256" key="2">
    <source>
        <dbReference type="ARBA" id="ARBA00022980"/>
    </source>
</evidence>
<evidence type="ECO:0000259" key="4">
    <source>
        <dbReference type="SMART" id="SM01402"/>
    </source>
</evidence>
<dbReference type="EMBL" id="AFNH02001400">
    <property type="protein sequence ID" value="EZG43150.1"/>
    <property type="molecule type" value="Genomic_DNA"/>
</dbReference>
<dbReference type="Proteomes" id="UP000019763">
    <property type="component" value="Unassembled WGS sequence"/>
</dbReference>
<dbReference type="Gene3D" id="6.20.50.150">
    <property type="match status" value="1"/>
</dbReference>
<dbReference type="SUPFAM" id="SSF57829">
    <property type="entry name" value="Zn-binding ribosomal proteins"/>
    <property type="match status" value="1"/>
</dbReference>
<dbReference type="GO" id="GO:0003735">
    <property type="term" value="F:structural constituent of ribosome"/>
    <property type="evidence" value="ECO:0007669"/>
    <property type="project" value="InterPro"/>
</dbReference>
<dbReference type="GO" id="GO:1990904">
    <property type="term" value="C:ribonucleoprotein complex"/>
    <property type="evidence" value="ECO:0007669"/>
    <property type="project" value="UniProtKB-KW"/>
</dbReference>
<gene>
    <name evidence="5" type="ORF">GNI_184820</name>
</gene>
<evidence type="ECO:0000256" key="1">
    <source>
        <dbReference type="ARBA" id="ARBA00022833"/>
    </source>
</evidence>
<comment type="caution">
    <text evidence="5">The sequence shown here is derived from an EMBL/GenBank/DDBJ whole genome shotgun (WGS) entry which is preliminary data.</text>
</comment>
<dbReference type="RefSeq" id="XP_011133591.1">
    <property type="nucleotide sequence ID" value="XM_011135289.1"/>
</dbReference>
<dbReference type="SMART" id="SM01402">
    <property type="entry name" value="Ribosomal_S27"/>
    <property type="match status" value="1"/>
</dbReference>
<keyword evidence="1" id="KW-0862">Zinc</keyword>
<dbReference type="Pfam" id="PF01599">
    <property type="entry name" value="Ribosomal_S27"/>
    <property type="match status" value="1"/>
</dbReference>
<dbReference type="InterPro" id="IPR011332">
    <property type="entry name" value="Ribosomal_zn-bd"/>
</dbReference>
<evidence type="ECO:0000313" key="6">
    <source>
        <dbReference type="Proteomes" id="UP000019763"/>
    </source>
</evidence>
<reference evidence="5" key="1">
    <citation type="submission" date="2013-12" db="EMBL/GenBank/DDBJ databases">
        <authorList>
            <person name="Omoto C.K."/>
            <person name="Sibley D."/>
            <person name="Venepally P."/>
            <person name="Hadjithomas M."/>
            <person name="Karamycheva S."/>
            <person name="Brunk B."/>
            <person name="Roos D."/>
            <person name="Caler E."/>
            <person name="Lorenzi H."/>
        </authorList>
    </citation>
    <scope>NUCLEOTIDE SEQUENCE</scope>
</reference>
<feature type="domain" description="Small ribosomal subunit protein eS31" evidence="4">
    <location>
        <begin position="93"/>
        <end position="136"/>
    </location>
</feature>
<organism evidence="5 6">
    <name type="scientific">Gregarina niphandrodes</name>
    <name type="common">Septate eugregarine</name>
    <dbReference type="NCBI Taxonomy" id="110365"/>
    <lineage>
        <taxon>Eukaryota</taxon>
        <taxon>Sar</taxon>
        <taxon>Alveolata</taxon>
        <taxon>Apicomplexa</taxon>
        <taxon>Conoidasida</taxon>
        <taxon>Gregarinasina</taxon>
        <taxon>Eugregarinorida</taxon>
        <taxon>Gregarinidae</taxon>
        <taxon>Gregarina</taxon>
    </lineage>
</organism>
<protein>
    <submittedName>
        <fullName evidence="5">Ribosomal protein S27a</fullName>
    </submittedName>
</protein>
<proteinExistence type="predicted"/>
<evidence type="ECO:0000256" key="3">
    <source>
        <dbReference type="ARBA" id="ARBA00023274"/>
    </source>
</evidence>
<accession>A0A023AXZ2</accession>
<dbReference type="eggNOG" id="KOG0004">
    <property type="taxonomic scope" value="Eukaryota"/>
</dbReference>
<dbReference type="InterPro" id="IPR002906">
    <property type="entry name" value="Ribosomal_eS31"/>
</dbReference>
<dbReference type="InterPro" id="IPR038582">
    <property type="entry name" value="Ribosomal_eS31_euk-type_sf"/>
</dbReference>
<keyword evidence="6" id="KW-1185">Reference proteome</keyword>
<name>A0A023AXZ2_GRENI</name>
<dbReference type="GeneID" id="22916163"/>
<dbReference type="AlphaFoldDB" id="A0A023AXZ2"/>
<evidence type="ECO:0000313" key="5">
    <source>
        <dbReference type="EMBL" id="EZG43150.1"/>
    </source>
</evidence>
<keyword evidence="2 5" id="KW-0689">Ribosomal protein</keyword>